<dbReference type="InterPro" id="IPR002026">
    <property type="entry name" value="Urease_gamma/gamma-beta_su"/>
</dbReference>
<dbReference type="PANTHER" id="PTHR33569">
    <property type="entry name" value="UREASE"/>
    <property type="match status" value="1"/>
</dbReference>
<dbReference type="UniPathway" id="UPA00258">
    <property type="reaction ID" value="UER00370"/>
</dbReference>
<dbReference type="InterPro" id="IPR002019">
    <property type="entry name" value="Urease_beta-like"/>
</dbReference>
<dbReference type="SUPFAM" id="SSF54111">
    <property type="entry name" value="Urease, gamma-subunit"/>
    <property type="match status" value="1"/>
</dbReference>
<evidence type="ECO:0000256" key="1">
    <source>
        <dbReference type="ARBA" id="ARBA00004897"/>
    </source>
</evidence>
<dbReference type="InterPro" id="IPR012010">
    <property type="entry name" value="Urease_gamma"/>
</dbReference>
<dbReference type="GO" id="GO:0035550">
    <property type="term" value="C:urease complex"/>
    <property type="evidence" value="ECO:0007669"/>
    <property type="project" value="InterPro"/>
</dbReference>
<organism evidence="6 7">
    <name type="scientific">Hansschlegelia quercus</name>
    <dbReference type="NCBI Taxonomy" id="2528245"/>
    <lineage>
        <taxon>Bacteria</taxon>
        <taxon>Pseudomonadati</taxon>
        <taxon>Pseudomonadota</taxon>
        <taxon>Alphaproteobacteria</taxon>
        <taxon>Hyphomicrobiales</taxon>
        <taxon>Methylopilaceae</taxon>
        <taxon>Hansschlegelia</taxon>
    </lineage>
</organism>
<evidence type="ECO:0000313" key="7">
    <source>
        <dbReference type="Proteomes" id="UP000291613"/>
    </source>
</evidence>
<dbReference type="InterPro" id="IPR050069">
    <property type="entry name" value="Urease_subunit"/>
</dbReference>
<dbReference type="NCBIfam" id="NF009671">
    <property type="entry name" value="PRK13192.1"/>
    <property type="match status" value="1"/>
</dbReference>
<dbReference type="InterPro" id="IPR008223">
    <property type="entry name" value="Urease_gamma-beta_su"/>
</dbReference>
<dbReference type="NCBIfam" id="TIGR00193">
    <property type="entry name" value="urease_gam"/>
    <property type="match status" value="1"/>
</dbReference>
<dbReference type="HAMAP" id="MF_01954">
    <property type="entry name" value="Urease_beta"/>
    <property type="match status" value="1"/>
</dbReference>
<dbReference type="EMBL" id="SIUB01000001">
    <property type="protein sequence ID" value="TBN54748.1"/>
    <property type="molecule type" value="Genomic_DNA"/>
</dbReference>
<keyword evidence="3" id="KW-0963">Cytoplasm</keyword>
<dbReference type="PIRSF" id="PIRSF001225">
    <property type="entry name" value="Urease_gammabeta"/>
    <property type="match status" value="1"/>
</dbReference>
<dbReference type="GO" id="GO:0009039">
    <property type="term" value="F:urease activity"/>
    <property type="evidence" value="ECO:0007669"/>
    <property type="project" value="UniProtKB-EC"/>
</dbReference>
<dbReference type="SUPFAM" id="SSF51278">
    <property type="entry name" value="Urease, beta-subunit"/>
    <property type="match status" value="1"/>
</dbReference>
<dbReference type="InterPro" id="IPR036463">
    <property type="entry name" value="Urease_gamma_sf"/>
</dbReference>
<dbReference type="CDD" id="cd00407">
    <property type="entry name" value="Urease_beta"/>
    <property type="match status" value="1"/>
</dbReference>
<evidence type="ECO:0000256" key="5">
    <source>
        <dbReference type="ARBA" id="ARBA00047778"/>
    </source>
</evidence>
<protein>
    <recommendedName>
        <fullName evidence="2">urease</fullName>
        <ecNumber evidence="2">3.5.1.5</ecNumber>
    </recommendedName>
</protein>
<dbReference type="Proteomes" id="UP000291613">
    <property type="component" value="Unassembled WGS sequence"/>
</dbReference>
<comment type="pathway">
    <text evidence="1">Nitrogen metabolism; urea degradation; CO(2) and NH(3) from urea (urease route): step 1/1.</text>
</comment>
<dbReference type="EC" id="3.5.1.5" evidence="2"/>
<reference evidence="6 7" key="1">
    <citation type="submission" date="2019-02" db="EMBL/GenBank/DDBJ databases">
        <title>Hansschlegelia quercus sp. nov., a novel methylotrophic bacterium from buds of oak (Quercus robur L.).</title>
        <authorList>
            <person name="Agafonova N.V."/>
            <person name="Kaparullina E.N."/>
            <person name="Grouzdev D.S."/>
            <person name="Doronina N.V."/>
        </authorList>
    </citation>
    <scope>NUCLEOTIDE SEQUENCE [LARGE SCALE GENOMIC DNA]</scope>
    <source>
        <strain evidence="6 7">Dub</strain>
    </source>
</reference>
<proteinExistence type="inferred from homology"/>
<dbReference type="GO" id="GO:0043419">
    <property type="term" value="P:urea catabolic process"/>
    <property type="evidence" value="ECO:0007669"/>
    <property type="project" value="UniProtKB-UniPathway"/>
</dbReference>
<gene>
    <name evidence="6" type="ORF">EYR15_00840</name>
</gene>
<sequence>MLLTPTELERLTIFTAAELARKRRARGLKLNYPEAVAIITDDILEGARDGRSVADLIGFGATVLTSDDVMQGVPAMLHILQVECTFPDGTKLVTVHEPIRPTEGSAEDPVRPGETLALEGAIELNEGRARVTLTATNSGDRPVQIGSHFHFFEVNRAMEFDRAAAFGMRLDVPAGTAVRFEPGQTKEVQLVTFGGERFVGGLNALSDGDTTTPAAKEAALAKARAAGFRGA</sequence>
<keyword evidence="7" id="KW-1185">Reference proteome</keyword>
<dbReference type="CDD" id="cd00390">
    <property type="entry name" value="Urease_gamma"/>
    <property type="match status" value="1"/>
</dbReference>
<dbReference type="NCBIfam" id="NF009712">
    <property type="entry name" value="PRK13241.1"/>
    <property type="match status" value="1"/>
</dbReference>
<dbReference type="Gene3D" id="3.30.280.10">
    <property type="entry name" value="Urease, gamma-like subunit"/>
    <property type="match status" value="1"/>
</dbReference>
<dbReference type="OrthoDB" id="9797217at2"/>
<dbReference type="FunFam" id="2.10.150.10:FF:000001">
    <property type="entry name" value="Urease subunit beta"/>
    <property type="match status" value="1"/>
</dbReference>
<dbReference type="NCBIfam" id="NF009682">
    <property type="entry name" value="PRK13203.1"/>
    <property type="match status" value="1"/>
</dbReference>
<comment type="catalytic activity">
    <reaction evidence="5">
        <text>urea + 2 H2O + H(+) = hydrogencarbonate + 2 NH4(+)</text>
        <dbReference type="Rhea" id="RHEA:20557"/>
        <dbReference type="ChEBI" id="CHEBI:15377"/>
        <dbReference type="ChEBI" id="CHEBI:15378"/>
        <dbReference type="ChEBI" id="CHEBI:16199"/>
        <dbReference type="ChEBI" id="CHEBI:17544"/>
        <dbReference type="ChEBI" id="CHEBI:28938"/>
        <dbReference type="EC" id="3.5.1.5"/>
    </reaction>
</comment>
<dbReference type="PANTHER" id="PTHR33569:SF1">
    <property type="entry name" value="UREASE"/>
    <property type="match status" value="1"/>
</dbReference>
<evidence type="ECO:0000256" key="4">
    <source>
        <dbReference type="ARBA" id="ARBA00022801"/>
    </source>
</evidence>
<accession>A0A4Q9GKL0</accession>
<dbReference type="Pfam" id="PF00699">
    <property type="entry name" value="Urease_beta"/>
    <property type="match status" value="1"/>
</dbReference>
<dbReference type="NCBIfam" id="TIGR00192">
    <property type="entry name" value="urease_beta"/>
    <property type="match status" value="1"/>
</dbReference>
<dbReference type="HAMAP" id="MF_01955">
    <property type="entry name" value="Urease_beta_gamma"/>
    <property type="match status" value="1"/>
</dbReference>
<comment type="caution">
    <text evidence="6">The sequence shown here is derived from an EMBL/GenBank/DDBJ whole genome shotgun (WGS) entry which is preliminary data.</text>
</comment>
<dbReference type="HAMAP" id="MF_00739">
    <property type="entry name" value="Urease_gamma"/>
    <property type="match status" value="1"/>
</dbReference>
<keyword evidence="4 6" id="KW-0378">Hydrolase</keyword>
<dbReference type="AlphaFoldDB" id="A0A4Q9GKL0"/>
<name>A0A4Q9GKL0_9HYPH</name>
<dbReference type="Pfam" id="PF00547">
    <property type="entry name" value="Urease_gamma"/>
    <property type="match status" value="1"/>
</dbReference>
<dbReference type="InterPro" id="IPR036461">
    <property type="entry name" value="Urease_betasu_sf"/>
</dbReference>
<evidence type="ECO:0000313" key="6">
    <source>
        <dbReference type="EMBL" id="TBN54748.1"/>
    </source>
</evidence>
<dbReference type="GO" id="GO:0016151">
    <property type="term" value="F:nickel cation binding"/>
    <property type="evidence" value="ECO:0007669"/>
    <property type="project" value="InterPro"/>
</dbReference>
<dbReference type="RefSeq" id="WP_131001001.1">
    <property type="nucleotide sequence ID" value="NZ_JBHSZR010000002.1"/>
</dbReference>
<evidence type="ECO:0000256" key="2">
    <source>
        <dbReference type="ARBA" id="ARBA00012934"/>
    </source>
</evidence>
<evidence type="ECO:0000256" key="3">
    <source>
        <dbReference type="ARBA" id="ARBA00022490"/>
    </source>
</evidence>
<dbReference type="Gene3D" id="2.10.150.10">
    <property type="entry name" value="Urease, beta subunit"/>
    <property type="match status" value="1"/>
</dbReference>